<dbReference type="Pfam" id="PF00067">
    <property type="entry name" value="p450"/>
    <property type="match status" value="2"/>
</dbReference>
<evidence type="ECO:0000256" key="2">
    <source>
        <dbReference type="ARBA" id="ARBA00010617"/>
    </source>
</evidence>
<evidence type="ECO:0000313" key="9">
    <source>
        <dbReference type="Proteomes" id="UP000799439"/>
    </source>
</evidence>
<dbReference type="InterPro" id="IPR050121">
    <property type="entry name" value="Cytochrome_P450_monoxygenase"/>
</dbReference>
<evidence type="ECO:0000313" key="8">
    <source>
        <dbReference type="EMBL" id="KAF2156517.1"/>
    </source>
</evidence>
<keyword evidence="7" id="KW-1133">Transmembrane helix</keyword>
<proteinExistence type="inferred from homology"/>
<dbReference type="GO" id="GO:0016705">
    <property type="term" value="F:oxidoreductase activity, acting on paired donors, with incorporation or reduction of molecular oxygen"/>
    <property type="evidence" value="ECO:0007669"/>
    <property type="project" value="InterPro"/>
</dbReference>
<organism evidence="8 9">
    <name type="scientific">Myriangium duriaei CBS 260.36</name>
    <dbReference type="NCBI Taxonomy" id="1168546"/>
    <lineage>
        <taxon>Eukaryota</taxon>
        <taxon>Fungi</taxon>
        <taxon>Dikarya</taxon>
        <taxon>Ascomycota</taxon>
        <taxon>Pezizomycotina</taxon>
        <taxon>Dothideomycetes</taxon>
        <taxon>Dothideomycetidae</taxon>
        <taxon>Myriangiales</taxon>
        <taxon>Myriangiaceae</taxon>
        <taxon>Myriangium</taxon>
    </lineage>
</organism>
<keyword evidence="6" id="KW-0503">Monooxygenase</keyword>
<comment type="caution">
    <text evidence="8">The sequence shown here is derived from an EMBL/GenBank/DDBJ whole genome shotgun (WGS) entry which is preliminary data.</text>
</comment>
<keyword evidence="5 6" id="KW-0349">Heme</keyword>
<evidence type="ECO:0000256" key="6">
    <source>
        <dbReference type="RuleBase" id="RU000461"/>
    </source>
</evidence>
<dbReference type="InterPro" id="IPR002403">
    <property type="entry name" value="Cyt_P450_E_grp-IV"/>
</dbReference>
<dbReference type="PRINTS" id="PR00385">
    <property type="entry name" value="P450"/>
</dbReference>
<keyword evidence="4 5" id="KW-0408">Iron</keyword>
<keyword evidence="7" id="KW-0812">Transmembrane</keyword>
<dbReference type="OrthoDB" id="1470350at2759"/>
<accession>A0A9P4J700</accession>
<keyword evidence="9" id="KW-1185">Reference proteome</keyword>
<dbReference type="Gene3D" id="1.10.630.10">
    <property type="entry name" value="Cytochrome P450"/>
    <property type="match status" value="1"/>
</dbReference>
<reference evidence="8" key="1">
    <citation type="journal article" date="2020" name="Stud. Mycol.">
        <title>101 Dothideomycetes genomes: a test case for predicting lifestyles and emergence of pathogens.</title>
        <authorList>
            <person name="Haridas S."/>
            <person name="Albert R."/>
            <person name="Binder M."/>
            <person name="Bloem J."/>
            <person name="Labutti K."/>
            <person name="Salamov A."/>
            <person name="Andreopoulos B."/>
            <person name="Baker S."/>
            <person name="Barry K."/>
            <person name="Bills G."/>
            <person name="Bluhm B."/>
            <person name="Cannon C."/>
            <person name="Castanera R."/>
            <person name="Culley D."/>
            <person name="Daum C."/>
            <person name="Ezra D."/>
            <person name="Gonzalez J."/>
            <person name="Henrissat B."/>
            <person name="Kuo A."/>
            <person name="Liang C."/>
            <person name="Lipzen A."/>
            <person name="Lutzoni F."/>
            <person name="Magnuson J."/>
            <person name="Mondo S."/>
            <person name="Nolan M."/>
            <person name="Ohm R."/>
            <person name="Pangilinan J."/>
            <person name="Park H.-J."/>
            <person name="Ramirez L."/>
            <person name="Alfaro M."/>
            <person name="Sun H."/>
            <person name="Tritt A."/>
            <person name="Yoshinaga Y."/>
            <person name="Zwiers L.-H."/>
            <person name="Turgeon B."/>
            <person name="Goodwin S."/>
            <person name="Spatafora J."/>
            <person name="Crous P."/>
            <person name="Grigoriev I."/>
        </authorList>
    </citation>
    <scope>NUCLEOTIDE SEQUENCE</scope>
    <source>
        <strain evidence="8">CBS 260.36</strain>
    </source>
</reference>
<dbReference type="InterPro" id="IPR017972">
    <property type="entry name" value="Cyt_P450_CS"/>
</dbReference>
<evidence type="ECO:0000256" key="5">
    <source>
        <dbReference type="PIRSR" id="PIRSR602403-1"/>
    </source>
</evidence>
<dbReference type="GO" id="GO:0004497">
    <property type="term" value="F:monooxygenase activity"/>
    <property type="evidence" value="ECO:0007669"/>
    <property type="project" value="UniProtKB-KW"/>
</dbReference>
<dbReference type="PRINTS" id="PR00465">
    <property type="entry name" value="EP450IV"/>
</dbReference>
<keyword evidence="6" id="KW-0560">Oxidoreductase</keyword>
<gene>
    <name evidence="8" type="ORF">K461DRAFT_284904</name>
</gene>
<dbReference type="Proteomes" id="UP000799439">
    <property type="component" value="Unassembled WGS sequence"/>
</dbReference>
<feature type="transmembrane region" description="Helical" evidence="7">
    <location>
        <begin position="7"/>
        <end position="27"/>
    </location>
</feature>
<dbReference type="InterPro" id="IPR036396">
    <property type="entry name" value="Cyt_P450_sf"/>
</dbReference>
<dbReference type="EMBL" id="ML996082">
    <property type="protein sequence ID" value="KAF2156517.1"/>
    <property type="molecule type" value="Genomic_DNA"/>
</dbReference>
<dbReference type="InterPro" id="IPR001128">
    <property type="entry name" value="Cyt_P450"/>
</dbReference>
<evidence type="ECO:0000256" key="3">
    <source>
        <dbReference type="ARBA" id="ARBA00022723"/>
    </source>
</evidence>
<evidence type="ECO:0000256" key="4">
    <source>
        <dbReference type="ARBA" id="ARBA00023004"/>
    </source>
</evidence>
<dbReference type="GO" id="GO:0020037">
    <property type="term" value="F:heme binding"/>
    <property type="evidence" value="ECO:0007669"/>
    <property type="project" value="InterPro"/>
</dbReference>
<dbReference type="GO" id="GO:0005506">
    <property type="term" value="F:iron ion binding"/>
    <property type="evidence" value="ECO:0007669"/>
    <property type="project" value="InterPro"/>
</dbReference>
<dbReference type="PROSITE" id="PS00086">
    <property type="entry name" value="CYTOCHROME_P450"/>
    <property type="match status" value="1"/>
</dbReference>
<keyword evidence="3 5" id="KW-0479">Metal-binding</keyword>
<comment type="similarity">
    <text evidence="2 6">Belongs to the cytochrome P450 family.</text>
</comment>
<name>A0A9P4J700_9PEZI</name>
<dbReference type="SUPFAM" id="SSF48264">
    <property type="entry name" value="Cytochrome P450"/>
    <property type="match status" value="2"/>
</dbReference>
<keyword evidence="7" id="KW-0472">Membrane</keyword>
<dbReference type="PANTHER" id="PTHR24305">
    <property type="entry name" value="CYTOCHROME P450"/>
    <property type="match status" value="1"/>
</dbReference>
<sequence length="528" mass="59169">MALLTSIPLPMPIFVVSTLLILGYLLYQAALPKPIPGVPYHKDSARRGLDIMLRRPKDFDRCDFFADVFGGTIPNHHMLMRTNDRFKAQRKLLADTMTPSFLNSVASPHFYSASLHLINLWRLKSTITQGRPFNIFNDIHHMALDSIWAVAFGTEINTVNTQREGLEQHQMNGFDFHLPVNPDQSAELPTPKLPDSFEAIMTLSHGMESAALSPFPRLTHWAIRRGKDWREAKEHKDRLVHESLDIAKSRLLASEKVTCATDHLVFREQQASKKEGRAPEFDSPAAKDELLGFLVAGHETTATTIQWAMKLLADHPEAQSRLRAALYNAYPGDYASGTIPDRSAISATAVPYLDAVIEEVLRCGQTFAGQTRQARRDTIVLGHTVPAGTDVFLLSNGPGFVMPDPFSGRIMEENRSESSRETKGRTVPEWDSETIGAFMPERWLKDGDFDGSAGPNRQFGAGERGCFGRKMGLLKMRILFTLVFWCFELPPLPENLSGYSALALTTRVPVRCYGRPRWLLQPDVMTHA</sequence>
<evidence type="ECO:0000256" key="1">
    <source>
        <dbReference type="ARBA" id="ARBA00001971"/>
    </source>
</evidence>
<evidence type="ECO:0000256" key="7">
    <source>
        <dbReference type="SAM" id="Phobius"/>
    </source>
</evidence>
<comment type="cofactor">
    <cofactor evidence="1 5">
        <name>heme</name>
        <dbReference type="ChEBI" id="CHEBI:30413"/>
    </cofactor>
</comment>
<dbReference type="PANTHER" id="PTHR24305:SF232">
    <property type="entry name" value="P450, PUTATIVE (EUROFUNG)-RELATED"/>
    <property type="match status" value="1"/>
</dbReference>
<feature type="binding site" description="axial binding residue" evidence="5">
    <location>
        <position position="466"/>
    </location>
    <ligand>
        <name>heme</name>
        <dbReference type="ChEBI" id="CHEBI:30413"/>
    </ligand>
    <ligandPart>
        <name>Fe</name>
        <dbReference type="ChEBI" id="CHEBI:18248"/>
    </ligandPart>
</feature>
<dbReference type="AlphaFoldDB" id="A0A9P4J700"/>
<protein>
    <submittedName>
        <fullName evidence="8">Cytochrome P450</fullName>
    </submittedName>
</protein>